<evidence type="ECO:0000256" key="4">
    <source>
        <dbReference type="SAM" id="MobiDB-lite"/>
    </source>
</evidence>
<dbReference type="GO" id="GO:0061630">
    <property type="term" value="F:ubiquitin protein ligase activity"/>
    <property type="evidence" value="ECO:0007669"/>
    <property type="project" value="TreeGrafter"/>
</dbReference>
<reference evidence="7" key="1">
    <citation type="submission" date="2023-07" db="EMBL/GenBank/DDBJ databases">
        <title>Chromosome-level genome assembly of Artemia franciscana.</title>
        <authorList>
            <person name="Jo E."/>
        </authorList>
    </citation>
    <scope>NUCLEOTIDE SEQUENCE</scope>
    <source>
        <tissue evidence="7">Whole body</tissue>
    </source>
</reference>
<dbReference type="Pfam" id="PF14599">
    <property type="entry name" value="zinc_ribbon_6"/>
    <property type="match status" value="1"/>
</dbReference>
<accession>A0AA88I6X3</accession>
<dbReference type="GO" id="GO:0008270">
    <property type="term" value="F:zinc ion binding"/>
    <property type="evidence" value="ECO:0007669"/>
    <property type="project" value="UniProtKB-KW"/>
</dbReference>
<dbReference type="PANTHER" id="PTHR21319:SF53">
    <property type="entry name" value="RING FINGER AND CHY ZINC FINGER DOMAIN-CONTAINING PROTEIN 1"/>
    <property type="match status" value="1"/>
</dbReference>
<feature type="domain" description="CTCHY-type" evidence="6">
    <location>
        <begin position="1"/>
        <end position="21"/>
    </location>
</feature>
<dbReference type="InterPro" id="IPR039512">
    <property type="entry name" value="RCHY1_zinc-ribbon"/>
</dbReference>
<feature type="domain" description="CTCHY-type" evidence="6">
    <location>
        <begin position="71"/>
        <end position="134"/>
    </location>
</feature>
<dbReference type="Proteomes" id="UP001187531">
    <property type="component" value="Unassembled WGS sequence"/>
</dbReference>
<evidence type="ECO:0000256" key="3">
    <source>
        <dbReference type="PROSITE-ProRule" id="PRU00175"/>
    </source>
</evidence>
<dbReference type="GO" id="GO:0016567">
    <property type="term" value="P:protein ubiquitination"/>
    <property type="evidence" value="ECO:0007669"/>
    <property type="project" value="TreeGrafter"/>
</dbReference>
<dbReference type="Pfam" id="PF13639">
    <property type="entry name" value="zf-RING_2"/>
    <property type="match status" value="3"/>
</dbReference>
<evidence type="ECO:0000256" key="1">
    <source>
        <dbReference type="ARBA" id="ARBA00022771"/>
    </source>
</evidence>
<sequence length="358" mass="40046">MCLPKKLEDNHQCIENMSRGNCPICMEDIHTSRIPSHIPSCGHLIHRTCFDALVRGGHYACPVCQKSMLNMESYFCAECKLYDDEDKKQYHCLGCGICRVGGQERFFHCQKCDMCLPKKLEDNHQCIENMSRGNCPICMEDIHTSRIPSHIPSCGHLIHRTCFDALVRGGHYACPVCQKSMLNMESCIENMSRGNCPICMEDIHTSRIPSHIPSCGHLIHRTCFDALVRGGHYACPVCQKSMLNMESVWRSLDEEIAATPMPPEYANYFIGILCKDCHQESSVRFHPVGAKCRSCGSYNTCRSSNPELFTEPPEVATRRGTGFGEVIRVSHGRGRANSEPVVETSDGSVNSSEETGDS</sequence>
<keyword evidence="8" id="KW-1185">Reference proteome</keyword>
<keyword evidence="1 3" id="KW-0863">Zinc-finger</keyword>
<evidence type="ECO:0000259" key="5">
    <source>
        <dbReference type="PROSITE" id="PS50089"/>
    </source>
</evidence>
<feature type="domain" description="RING-type" evidence="5">
    <location>
        <begin position="135"/>
        <end position="178"/>
    </location>
</feature>
<evidence type="ECO:0000313" key="7">
    <source>
        <dbReference type="EMBL" id="KAK2722418.1"/>
    </source>
</evidence>
<proteinExistence type="predicted"/>
<dbReference type="PROSITE" id="PS50089">
    <property type="entry name" value="ZF_RING_2"/>
    <property type="match status" value="3"/>
</dbReference>
<dbReference type="Gene3D" id="2.20.28.10">
    <property type="match status" value="1"/>
</dbReference>
<dbReference type="InterPro" id="IPR037275">
    <property type="entry name" value="Znf_CTCHY_sf"/>
</dbReference>
<dbReference type="Gene3D" id="3.30.40.10">
    <property type="entry name" value="Zinc/RING finger domain, C3HC4 (zinc finger)"/>
    <property type="match status" value="3"/>
</dbReference>
<dbReference type="CDD" id="cd16464">
    <property type="entry name" value="RING-H2_Pirh2-like"/>
    <property type="match status" value="3"/>
</dbReference>
<dbReference type="SUPFAM" id="SSF57850">
    <property type="entry name" value="RING/U-box"/>
    <property type="match status" value="3"/>
</dbReference>
<evidence type="ECO:0000313" key="8">
    <source>
        <dbReference type="Proteomes" id="UP001187531"/>
    </source>
</evidence>
<keyword evidence="1 3" id="KW-0479">Metal-binding</keyword>
<organism evidence="7 8">
    <name type="scientific">Artemia franciscana</name>
    <name type="common">Brine shrimp</name>
    <name type="synonym">Artemia sanfranciscana</name>
    <dbReference type="NCBI Taxonomy" id="6661"/>
    <lineage>
        <taxon>Eukaryota</taxon>
        <taxon>Metazoa</taxon>
        <taxon>Ecdysozoa</taxon>
        <taxon>Arthropoda</taxon>
        <taxon>Crustacea</taxon>
        <taxon>Branchiopoda</taxon>
        <taxon>Anostraca</taxon>
        <taxon>Artemiidae</taxon>
        <taxon>Artemia</taxon>
    </lineage>
</organism>
<dbReference type="PANTHER" id="PTHR21319">
    <property type="entry name" value="RING FINGER AND CHY ZINC FINGER DOMAIN-CONTAINING PROTEIN 1"/>
    <property type="match status" value="1"/>
</dbReference>
<dbReference type="InterPro" id="IPR013083">
    <property type="entry name" value="Znf_RING/FYVE/PHD"/>
</dbReference>
<feature type="domain" description="RING-type" evidence="5">
    <location>
        <begin position="196"/>
        <end position="239"/>
    </location>
</feature>
<feature type="domain" description="RING-type" evidence="5">
    <location>
        <begin position="22"/>
        <end position="65"/>
    </location>
</feature>
<protein>
    <submittedName>
        <fullName evidence="7">Uncharacterized protein</fullName>
    </submittedName>
</protein>
<dbReference type="EMBL" id="JAVRJZ010000005">
    <property type="protein sequence ID" value="KAK2722418.1"/>
    <property type="molecule type" value="Genomic_DNA"/>
</dbReference>
<feature type="region of interest" description="Disordered" evidence="4">
    <location>
        <begin position="330"/>
        <end position="358"/>
    </location>
</feature>
<dbReference type="GO" id="GO:0006511">
    <property type="term" value="P:ubiquitin-dependent protein catabolic process"/>
    <property type="evidence" value="ECO:0007669"/>
    <property type="project" value="TreeGrafter"/>
</dbReference>
<evidence type="ECO:0000259" key="6">
    <source>
        <dbReference type="PROSITE" id="PS51270"/>
    </source>
</evidence>
<comment type="caution">
    <text evidence="7">The sequence shown here is derived from an EMBL/GenBank/DDBJ whole genome shotgun (WGS) entry which is preliminary data.</text>
</comment>
<gene>
    <name evidence="7" type="ORF">QYM36_002829</name>
</gene>
<dbReference type="InterPro" id="IPR001841">
    <property type="entry name" value="Znf_RING"/>
</dbReference>
<dbReference type="AlphaFoldDB" id="A0AA88I6X3"/>
<evidence type="ECO:0000256" key="2">
    <source>
        <dbReference type="ARBA" id="ARBA00022833"/>
    </source>
</evidence>
<dbReference type="GO" id="GO:0005634">
    <property type="term" value="C:nucleus"/>
    <property type="evidence" value="ECO:0007669"/>
    <property type="project" value="TreeGrafter"/>
</dbReference>
<name>A0AA88I6X3_ARTSF</name>
<feature type="compositionally biased region" description="Polar residues" evidence="4">
    <location>
        <begin position="345"/>
        <end position="358"/>
    </location>
</feature>
<dbReference type="SUPFAM" id="SSF161245">
    <property type="entry name" value="Zinc hairpin stack"/>
    <property type="match status" value="1"/>
</dbReference>
<keyword evidence="2" id="KW-0862">Zinc</keyword>
<dbReference type="InterPro" id="IPR017921">
    <property type="entry name" value="Znf_CTCHY"/>
</dbReference>
<dbReference type="PROSITE" id="PS51270">
    <property type="entry name" value="ZF_CTCHY"/>
    <property type="match status" value="2"/>
</dbReference>
<dbReference type="SMART" id="SM00184">
    <property type="entry name" value="RING"/>
    <property type="match status" value="3"/>
</dbReference>